<feature type="domain" description="START" evidence="1">
    <location>
        <begin position="30"/>
        <end position="97"/>
    </location>
</feature>
<reference evidence="2 3" key="1">
    <citation type="journal article" date="2022" name="Nat. Plants">
        <title>Genomes of leafy and leafless Platanthera orchids illuminate the evolution of mycoheterotrophy.</title>
        <authorList>
            <person name="Li M.H."/>
            <person name="Liu K.W."/>
            <person name="Li Z."/>
            <person name="Lu H.C."/>
            <person name="Ye Q.L."/>
            <person name="Zhang D."/>
            <person name="Wang J.Y."/>
            <person name="Li Y.F."/>
            <person name="Zhong Z.M."/>
            <person name="Liu X."/>
            <person name="Yu X."/>
            <person name="Liu D.K."/>
            <person name="Tu X.D."/>
            <person name="Liu B."/>
            <person name="Hao Y."/>
            <person name="Liao X.Y."/>
            <person name="Jiang Y.T."/>
            <person name="Sun W.H."/>
            <person name="Chen J."/>
            <person name="Chen Y.Q."/>
            <person name="Ai Y."/>
            <person name="Zhai J.W."/>
            <person name="Wu S.S."/>
            <person name="Zhou Z."/>
            <person name="Hsiao Y.Y."/>
            <person name="Wu W.L."/>
            <person name="Chen Y.Y."/>
            <person name="Lin Y.F."/>
            <person name="Hsu J.L."/>
            <person name="Li C.Y."/>
            <person name="Wang Z.W."/>
            <person name="Zhao X."/>
            <person name="Zhong W.Y."/>
            <person name="Ma X.K."/>
            <person name="Ma L."/>
            <person name="Huang J."/>
            <person name="Chen G.Z."/>
            <person name="Huang M.Z."/>
            <person name="Huang L."/>
            <person name="Peng D.H."/>
            <person name="Luo Y.B."/>
            <person name="Zou S.Q."/>
            <person name="Chen S.P."/>
            <person name="Lan S."/>
            <person name="Tsai W.C."/>
            <person name="Van de Peer Y."/>
            <person name="Liu Z.J."/>
        </authorList>
    </citation>
    <scope>NUCLEOTIDE SEQUENCE [LARGE SCALE GENOMIC DNA]</scope>
    <source>
        <strain evidence="2">Lor288</strain>
    </source>
</reference>
<dbReference type="InterPro" id="IPR044830">
    <property type="entry name" value="HD-Zip_III"/>
</dbReference>
<evidence type="ECO:0000313" key="3">
    <source>
        <dbReference type="Proteomes" id="UP001412067"/>
    </source>
</evidence>
<dbReference type="InterPro" id="IPR023393">
    <property type="entry name" value="START-like_dom_sf"/>
</dbReference>
<dbReference type="PROSITE" id="PS50848">
    <property type="entry name" value="START"/>
    <property type="match status" value="1"/>
</dbReference>
<gene>
    <name evidence="2" type="primary">HOX32</name>
    <name evidence="2" type="ORF">KSP40_PGU018246</name>
</gene>
<dbReference type="PANTHER" id="PTHR45950">
    <property type="entry name" value="HOMEOBOX-LEUCINE ZIPPER PROTEIN ATHB-14"/>
    <property type="match status" value="1"/>
</dbReference>
<proteinExistence type="predicted"/>
<dbReference type="PANTHER" id="PTHR45950:SF7">
    <property type="entry name" value="HOMEOBOX-LEUCINE ZIPPER PROTEIN ATHB-14"/>
    <property type="match status" value="1"/>
</dbReference>
<dbReference type="Gene3D" id="3.30.530.20">
    <property type="match status" value="1"/>
</dbReference>
<dbReference type="EMBL" id="JBBWWR010000012">
    <property type="protein sequence ID" value="KAK8958685.1"/>
    <property type="molecule type" value="Genomic_DNA"/>
</dbReference>
<dbReference type="GO" id="GO:0003677">
    <property type="term" value="F:DNA binding"/>
    <property type="evidence" value="ECO:0007669"/>
    <property type="project" value="UniProtKB-KW"/>
</dbReference>
<comment type="caution">
    <text evidence="2">The sequence shown here is derived from an EMBL/GenBank/DDBJ whole genome shotgun (WGS) entry which is preliminary data.</text>
</comment>
<dbReference type="SUPFAM" id="SSF55961">
    <property type="entry name" value="Bet v1-like"/>
    <property type="match status" value="1"/>
</dbReference>
<evidence type="ECO:0000313" key="2">
    <source>
        <dbReference type="EMBL" id="KAK8958685.1"/>
    </source>
</evidence>
<keyword evidence="2" id="KW-0371">Homeobox</keyword>
<keyword evidence="2" id="KW-0238">DNA-binding</keyword>
<dbReference type="Pfam" id="PF01852">
    <property type="entry name" value="START"/>
    <property type="match status" value="1"/>
</dbReference>
<dbReference type="Proteomes" id="UP001412067">
    <property type="component" value="Unassembled WGS sequence"/>
</dbReference>
<evidence type="ECO:0000259" key="1">
    <source>
        <dbReference type="PROSITE" id="PS50848"/>
    </source>
</evidence>
<organism evidence="2 3">
    <name type="scientific">Platanthera guangdongensis</name>
    <dbReference type="NCBI Taxonomy" id="2320717"/>
    <lineage>
        <taxon>Eukaryota</taxon>
        <taxon>Viridiplantae</taxon>
        <taxon>Streptophyta</taxon>
        <taxon>Embryophyta</taxon>
        <taxon>Tracheophyta</taxon>
        <taxon>Spermatophyta</taxon>
        <taxon>Magnoliopsida</taxon>
        <taxon>Liliopsida</taxon>
        <taxon>Asparagales</taxon>
        <taxon>Orchidaceae</taxon>
        <taxon>Orchidoideae</taxon>
        <taxon>Orchideae</taxon>
        <taxon>Orchidinae</taxon>
        <taxon>Platanthera</taxon>
    </lineage>
</organism>
<sequence>MHVWQDKTKSVLAVLQGVVKKAVGLGGWHWLICMRSLTASIGGPSGPTTPNFVRAEMLSSGYLIRPCEGGGSMIHIVDHLDLDAWSVPEVLRPLYESPKILAQKMTIANVPPSLLVQFLREHRSE</sequence>
<name>A0ABR2M4V4_9ASPA</name>
<dbReference type="InterPro" id="IPR002913">
    <property type="entry name" value="START_lipid-bd_dom"/>
</dbReference>
<protein>
    <submittedName>
        <fullName evidence="2">Homeobox-leucine zipper protein HOX32</fullName>
    </submittedName>
</protein>
<accession>A0ABR2M4V4</accession>
<keyword evidence="3" id="KW-1185">Reference proteome</keyword>